<dbReference type="EMBL" id="LT966316">
    <property type="protein sequence ID" value="SOU93162.1"/>
    <property type="molecule type" value="Genomic_DNA"/>
</dbReference>
<name>A0A2I2MHM0_9BACT</name>
<evidence type="ECO:0000313" key="1">
    <source>
        <dbReference type="EMBL" id="SOU93162.1"/>
    </source>
</evidence>
<evidence type="ECO:0008006" key="2">
    <source>
        <dbReference type="Google" id="ProtNLM"/>
    </source>
</evidence>
<protein>
    <recommendedName>
        <fullName evidence="2">Glycosyltransferase family 1 protein</fullName>
    </recommendedName>
</protein>
<accession>A0A2I2MHM0</accession>
<reference evidence="1" key="1">
    <citation type="submission" date="2017-12" db="EMBL/GenBank/DDBJ databases">
        <authorList>
            <consortium name="SysMetEx"/>
        </authorList>
    </citation>
    <scope>NUCLEOTIDE SEQUENCE</scope>
    <source>
        <strain evidence="1">Pb_238</strain>
    </source>
</reference>
<proteinExistence type="predicted"/>
<gene>
    <name evidence="1" type="ORF">LFTS_01810</name>
</gene>
<organism evidence="1">
    <name type="scientific">Leptospirillum ferriphilum</name>
    <dbReference type="NCBI Taxonomy" id="178606"/>
    <lineage>
        <taxon>Bacteria</taxon>
        <taxon>Pseudomonadati</taxon>
        <taxon>Nitrospirota</taxon>
        <taxon>Nitrospiria</taxon>
        <taxon>Nitrospirales</taxon>
        <taxon>Nitrospiraceae</taxon>
        <taxon>Leptospirillum</taxon>
    </lineage>
</organism>
<dbReference type="AlphaFoldDB" id="A0A2I2MHM0"/>
<sequence length="395" mass="46180">MLIFRSDWDPRFSYPNQRDSLLAVLGKYFPEVIVVTPDRQVAEFNADIPWQVEGDDWLQKIKKKTEKNYFLVNFTRIDNVFYSDQIICGIAFPWDFDVLPKDLDKSLSKMDFFIVPSKFQENIVKEKIPQSNIFLIPVFLSKNPFIEKPLNLPVIDVDLSIGKGEISRLTIPFSDITKRERPVFYFFMDDFFQNGFNPLISEWIQYRKDDGNGVLIIKTPSFFKKDNSSGMIYEIIDSIYRLMRRNRIFSLNIYVITEELTNLDEISILNSVDASILFMLGKGLSEKILNSLFSGKMLLTIDNPVILSFLPEGYPLIFQGQEENCSFFRTSSFYSMDHCWHIPIEGELSRVLKKFYAMQPQEIKYLESLLVNRKKAMSNLDSIPSKFLTFIGYHR</sequence>